<keyword evidence="4 8" id="KW-0812">Transmembrane</keyword>
<dbReference type="GO" id="GO:0033179">
    <property type="term" value="C:proton-transporting V-type ATPase, V0 domain"/>
    <property type="evidence" value="ECO:0007669"/>
    <property type="project" value="InterPro"/>
</dbReference>
<feature type="transmembrane region" description="Helical" evidence="8">
    <location>
        <begin position="497"/>
        <end position="517"/>
    </location>
</feature>
<dbReference type="InterPro" id="IPR002490">
    <property type="entry name" value="V-ATPase_116kDa_su"/>
</dbReference>
<dbReference type="GO" id="GO:0016471">
    <property type="term" value="C:vacuolar proton-transporting V-type ATPase complex"/>
    <property type="evidence" value="ECO:0007669"/>
    <property type="project" value="TreeGrafter"/>
</dbReference>
<protein>
    <submittedName>
        <fullName evidence="9">V-type ATP synthase subunit I</fullName>
    </submittedName>
</protein>
<evidence type="ECO:0000256" key="7">
    <source>
        <dbReference type="ARBA" id="ARBA00023136"/>
    </source>
</evidence>
<dbReference type="EMBL" id="MARB01000014">
    <property type="protein sequence ID" value="ODJ87074.1"/>
    <property type="molecule type" value="Genomic_DNA"/>
</dbReference>
<feature type="transmembrane region" description="Helical" evidence="8">
    <location>
        <begin position="434"/>
        <end position="456"/>
    </location>
</feature>
<dbReference type="RefSeq" id="WP_069125561.1">
    <property type="nucleotide sequence ID" value="NZ_MARB01000014.1"/>
</dbReference>
<evidence type="ECO:0000256" key="2">
    <source>
        <dbReference type="ARBA" id="ARBA00009904"/>
    </source>
</evidence>
<feature type="transmembrane region" description="Helical" evidence="8">
    <location>
        <begin position="468"/>
        <end position="491"/>
    </location>
</feature>
<organism evidence="9 10">
    <name type="scientific">Candidatus Thiodiazotropha endolucinida</name>
    <dbReference type="NCBI Taxonomy" id="1655433"/>
    <lineage>
        <taxon>Bacteria</taxon>
        <taxon>Pseudomonadati</taxon>
        <taxon>Pseudomonadota</taxon>
        <taxon>Gammaproteobacteria</taxon>
        <taxon>Chromatiales</taxon>
        <taxon>Sedimenticolaceae</taxon>
        <taxon>Candidatus Thiodiazotropha</taxon>
    </lineage>
</organism>
<keyword evidence="6" id="KW-0406">Ion transport</keyword>
<dbReference type="PANTHER" id="PTHR11629">
    <property type="entry name" value="VACUOLAR PROTON ATPASES"/>
    <property type="match status" value="1"/>
</dbReference>
<feature type="transmembrane region" description="Helical" evidence="8">
    <location>
        <begin position="551"/>
        <end position="572"/>
    </location>
</feature>
<gene>
    <name evidence="9" type="ORF">CODIS_25910</name>
</gene>
<feature type="transmembrane region" description="Helical" evidence="8">
    <location>
        <begin position="393"/>
        <end position="414"/>
    </location>
</feature>
<comment type="subcellular location">
    <subcellularLocation>
        <location evidence="1">Membrane</location>
        <topology evidence="1">Multi-pass membrane protein</topology>
    </subcellularLocation>
</comment>
<accession>A0A7Z0VK95</accession>
<dbReference type="PANTHER" id="PTHR11629:SF63">
    <property type="entry name" value="V-TYPE PROTON ATPASE SUBUNIT A"/>
    <property type="match status" value="1"/>
</dbReference>
<evidence type="ECO:0000313" key="10">
    <source>
        <dbReference type="Proteomes" id="UP000094769"/>
    </source>
</evidence>
<dbReference type="GO" id="GO:0051117">
    <property type="term" value="F:ATPase binding"/>
    <property type="evidence" value="ECO:0007669"/>
    <property type="project" value="TreeGrafter"/>
</dbReference>
<evidence type="ECO:0000313" key="9">
    <source>
        <dbReference type="EMBL" id="ODJ87074.1"/>
    </source>
</evidence>
<dbReference type="GO" id="GO:0046961">
    <property type="term" value="F:proton-transporting ATPase activity, rotational mechanism"/>
    <property type="evidence" value="ECO:0007669"/>
    <property type="project" value="InterPro"/>
</dbReference>
<dbReference type="Pfam" id="PF01496">
    <property type="entry name" value="V_ATPase_I"/>
    <property type="match status" value="2"/>
</dbReference>
<dbReference type="Proteomes" id="UP000094769">
    <property type="component" value="Unassembled WGS sequence"/>
</dbReference>
<feature type="transmembrane region" description="Helical" evidence="8">
    <location>
        <begin position="578"/>
        <end position="601"/>
    </location>
</feature>
<dbReference type="OrthoDB" id="9803814at2"/>
<evidence type="ECO:0000256" key="5">
    <source>
        <dbReference type="ARBA" id="ARBA00022989"/>
    </source>
</evidence>
<feature type="transmembrane region" description="Helical" evidence="8">
    <location>
        <begin position="357"/>
        <end position="386"/>
    </location>
</feature>
<keyword evidence="5 8" id="KW-1133">Transmembrane helix</keyword>
<evidence type="ECO:0000256" key="1">
    <source>
        <dbReference type="ARBA" id="ARBA00004141"/>
    </source>
</evidence>
<keyword evidence="10" id="KW-1185">Reference proteome</keyword>
<proteinExistence type="inferred from homology"/>
<evidence type="ECO:0000256" key="4">
    <source>
        <dbReference type="ARBA" id="ARBA00022692"/>
    </source>
</evidence>
<dbReference type="AlphaFoldDB" id="A0A7Z0VK95"/>
<evidence type="ECO:0000256" key="6">
    <source>
        <dbReference type="ARBA" id="ARBA00023065"/>
    </source>
</evidence>
<name>A0A7Z0VK95_9GAMM</name>
<sequence>MFSPLPMKHISLQVLTEDLPNASMILAGLNSFSPDNRPYAEQALPDIPGQRFRECYAQARARMEKIASQVGFTPKALAGEVTPISEQELEAVNQWLGKAWESCSDFDETRRRQLEERRSIDQLETTLANFRNLHIDLGQLQGDNQFLKTTIGMVPRTQVNQLKDALGLDNYLLFPFHESENESHVIIAGTGGREGSKLKSVLDTAGFRPLDIPPELHAQPETAKTRLMQRRASVEEAAESLEQNIAAWGKSSGQELQKAARVLHLAAPYVALGEAARHRGNLSRLQGWIPAEDISLVEITLRDKLPNTFVLETRDPKPEERGLVPSVMRHNRLLRPFSSLVMQYGVPRYGEVNPTQLFALTYILMFGMMFGDVGHGAVIIAVTLLLRRKLGSFTPFGIAAGLSSVLFGFLYGSIFGFEHILHALWIAPLTDPLYMLTVALLWGVCFIILVTLINIFNHMMIGDRIGALFGDNGLLSLLLYTGLLGTGYSFYNTGSVSPFWGTLAILTLIGIFAHKLVEQEAAIGERILVAFIETFETITGYASNTLSFLRVAAFSLNHVALAIAVFTLANMMGDMGHWITVILGNIFILVLEGLIVAIQVLRLEFYEGFSRFYSGDGKAFKPLTL</sequence>
<reference evidence="9 10" key="1">
    <citation type="submission" date="2016-06" db="EMBL/GenBank/DDBJ databases">
        <title>Genome sequence of endosymbiont of Candidatus Endolucinida thiodiazotropha.</title>
        <authorList>
            <person name="Poehlein A."/>
            <person name="Koenig S."/>
            <person name="Heiden S.E."/>
            <person name="Thuermer A."/>
            <person name="Voget S."/>
            <person name="Daniel R."/>
            <person name="Markert S."/>
            <person name="Gros O."/>
            <person name="Schweder T."/>
        </authorList>
    </citation>
    <scope>NUCLEOTIDE SEQUENCE [LARGE SCALE GENOMIC DNA]</scope>
    <source>
        <strain evidence="9 10">COS</strain>
    </source>
</reference>
<evidence type="ECO:0000256" key="3">
    <source>
        <dbReference type="ARBA" id="ARBA00022448"/>
    </source>
</evidence>
<keyword evidence="3" id="KW-0813">Transport</keyword>
<keyword evidence="7 8" id="KW-0472">Membrane</keyword>
<evidence type="ECO:0000256" key="8">
    <source>
        <dbReference type="SAM" id="Phobius"/>
    </source>
</evidence>
<dbReference type="GO" id="GO:0007035">
    <property type="term" value="P:vacuolar acidification"/>
    <property type="evidence" value="ECO:0007669"/>
    <property type="project" value="TreeGrafter"/>
</dbReference>
<comment type="caution">
    <text evidence="9">The sequence shown here is derived from an EMBL/GenBank/DDBJ whole genome shotgun (WGS) entry which is preliminary data.</text>
</comment>
<comment type="similarity">
    <text evidence="2">Belongs to the V-ATPase 116 kDa subunit family.</text>
</comment>